<dbReference type="CDD" id="cd08504">
    <property type="entry name" value="PBP2_OppA"/>
    <property type="match status" value="1"/>
</dbReference>
<comment type="subcellular location">
    <subcellularLocation>
        <location evidence="1">Cell membrane</location>
        <topology evidence="1">Lipid-anchor</topology>
    </subcellularLocation>
</comment>
<dbReference type="InterPro" id="IPR023765">
    <property type="entry name" value="SBP_5_CS"/>
</dbReference>
<dbReference type="PANTHER" id="PTHR30290:SF79">
    <property type="entry name" value="DIPEPTIDE-BINDING PROTEIN DPPE"/>
    <property type="match status" value="1"/>
</dbReference>
<dbReference type="Gene3D" id="3.90.76.10">
    <property type="entry name" value="Dipeptide-binding Protein, Domain 1"/>
    <property type="match status" value="1"/>
</dbReference>
<feature type="chain" id="PRO_5045586861" evidence="4">
    <location>
        <begin position="25"/>
        <end position="547"/>
    </location>
</feature>
<organism evidence="6 7">
    <name type="scientific">Sarcina ventriculi</name>
    <name type="common">Clostridium ventriculi</name>
    <dbReference type="NCBI Taxonomy" id="1267"/>
    <lineage>
        <taxon>Bacteria</taxon>
        <taxon>Bacillati</taxon>
        <taxon>Bacillota</taxon>
        <taxon>Clostridia</taxon>
        <taxon>Eubacteriales</taxon>
        <taxon>Clostridiaceae</taxon>
        <taxon>Sarcina</taxon>
    </lineage>
</organism>
<dbReference type="SUPFAM" id="SSF53850">
    <property type="entry name" value="Periplasmic binding protein-like II"/>
    <property type="match status" value="1"/>
</dbReference>
<comment type="caution">
    <text evidence="6">The sequence shown here is derived from an EMBL/GenBank/DDBJ whole genome shotgun (WGS) entry which is preliminary data.</text>
</comment>
<reference evidence="6 7" key="1">
    <citation type="submission" date="2015-09" db="EMBL/GenBank/DDBJ databases">
        <authorList>
            <consortium name="Pathogen Informatics"/>
        </authorList>
    </citation>
    <scope>NUCLEOTIDE SEQUENCE [LARGE SCALE GENOMIC DNA]</scope>
    <source>
        <strain evidence="6 7">2789STDY5834858</strain>
    </source>
</reference>
<feature type="signal peptide" evidence="4">
    <location>
        <begin position="1"/>
        <end position="24"/>
    </location>
</feature>
<evidence type="ECO:0000313" key="7">
    <source>
        <dbReference type="Proteomes" id="UP000095488"/>
    </source>
</evidence>
<dbReference type="PANTHER" id="PTHR30290">
    <property type="entry name" value="PERIPLASMIC BINDING COMPONENT OF ABC TRANSPORTER"/>
    <property type="match status" value="1"/>
</dbReference>
<dbReference type="PROSITE" id="PS51257">
    <property type="entry name" value="PROKAR_LIPOPROTEIN"/>
    <property type="match status" value="1"/>
</dbReference>
<gene>
    <name evidence="6" type="primary">oppA_2</name>
    <name evidence="6" type="ORF">ERS852473_02165</name>
</gene>
<evidence type="ECO:0000256" key="3">
    <source>
        <dbReference type="ARBA" id="ARBA00022729"/>
    </source>
</evidence>
<name>A0ABM9USF8_SARVE</name>
<keyword evidence="3 4" id="KW-0732">Signal</keyword>
<dbReference type="PROSITE" id="PS01040">
    <property type="entry name" value="SBP_BACTERIAL_5"/>
    <property type="match status" value="1"/>
</dbReference>
<feature type="domain" description="Solute-binding protein family 5" evidence="5">
    <location>
        <begin position="82"/>
        <end position="470"/>
    </location>
</feature>
<evidence type="ECO:0000256" key="4">
    <source>
        <dbReference type="SAM" id="SignalP"/>
    </source>
</evidence>
<dbReference type="Gene3D" id="3.40.190.10">
    <property type="entry name" value="Periplasmic binding protein-like II"/>
    <property type="match status" value="1"/>
</dbReference>
<dbReference type="Pfam" id="PF00496">
    <property type="entry name" value="SBP_bac_5"/>
    <property type="match status" value="1"/>
</dbReference>
<evidence type="ECO:0000313" key="6">
    <source>
        <dbReference type="EMBL" id="CUO19528.1"/>
    </source>
</evidence>
<dbReference type="InterPro" id="IPR039424">
    <property type="entry name" value="SBP_5"/>
</dbReference>
<dbReference type="Proteomes" id="UP000095488">
    <property type="component" value="Unassembled WGS sequence"/>
</dbReference>
<evidence type="ECO:0000256" key="2">
    <source>
        <dbReference type="ARBA" id="ARBA00005695"/>
    </source>
</evidence>
<dbReference type="RefSeq" id="WP_070101211.1">
    <property type="nucleotide sequence ID" value="NZ_BCMV01000067.1"/>
</dbReference>
<dbReference type="InterPro" id="IPR030678">
    <property type="entry name" value="Peptide/Ni-bd"/>
</dbReference>
<dbReference type="EMBL" id="CYZR01000009">
    <property type="protein sequence ID" value="CUO19528.1"/>
    <property type="molecule type" value="Genomic_DNA"/>
</dbReference>
<comment type="similarity">
    <text evidence="2">Belongs to the bacterial solute-binding protein 5 family.</text>
</comment>
<dbReference type="Gene3D" id="3.10.105.10">
    <property type="entry name" value="Dipeptide-binding Protein, Domain 3"/>
    <property type="match status" value="1"/>
</dbReference>
<evidence type="ECO:0000259" key="5">
    <source>
        <dbReference type="Pfam" id="PF00496"/>
    </source>
</evidence>
<dbReference type="InterPro" id="IPR000914">
    <property type="entry name" value="SBP_5_dom"/>
</dbReference>
<protein>
    <submittedName>
        <fullName evidence="6">Stage 0 sporulation protein KA</fullName>
    </submittedName>
</protein>
<sequence>MSKIRLKKILAMTLLTALVGSTFLGCGSTENTVSSGNVEQKIVYNIDANPKTIDPQLNSAVDGSKVIRNTFEGLMREIENGEVENGIAEGYEVSEDGLVYTFHIRDNAKWSDGEDVTAKDFEYAWKRALNPNTAAEYAYQLFYIKNGEAYNKGEASADDVGIKVVDNKTIEVTLESAVPYFVSLLAMPVYYPVRQDIIEENGDKWALSPETYVSNGPFKMTEWSEKESMTFIKNENYWDADNVKLETLVFRLIDDQTTTLSAFKNGELDIMEQPPTTEIQSLIDEGVAKVYPYLGTYFYMVNVSGKGLSSEAVDALQDVRVRKALSLAIDRNLITEKVSMGGEIPATSYVPEGVKDTQGNTFHKDYSSVTTNIEEAKKLLEEAGYPNGQGFPTITFTYNTASNNQMIAQAIQDMWKTNLGINVELKNEEWAVFQTTRNNFQYEVCRHGWIGDYNDPMTFLDMWVTASGQNNAGYSNEEYDSLIAQAKSEQDGEKRTELLRKAEDILMDDMAIIPIYYYTNIVCANDNVKGYVKSPLGSMLFRQAYVE</sequence>
<dbReference type="PIRSF" id="PIRSF002741">
    <property type="entry name" value="MppA"/>
    <property type="match status" value="1"/>
</dbReference>
<evidence type="ECO:0000256" key="1">
    <source>
        <dbReference type="ARBA" id="ARBA00004193"/>
    </source>
</evidence>
<keyword evidence="7" id="KW-1185">Reference proteome</keyword>
<proteinExistence type="inferred from homology"/>
<accession>A0ABM9USF8</accession>